<dbReference type="GO" id="GO:0016747">
    <property type="term" value="F:acyltransferase activity, transferring groups other than amino-acyl groups"/>
    <property type="evidence" value="ECO:0007669"/>
    <property type="project" value="InterPro"/>
</dbReference>
<keyword evidence="2" id="KW-0012">Acyltransferase</keyword>
<dbReference type="EMBL" id="CADCVS010000033">
    <property type="protein sequence ID" value="CAA9471869.1"/>
    <property type="molecule type" value="Genomic_DNA"/>
</dbReference>
<feature type="domain" description="N-acetyltransferase" evidence="4">
    <location>
        <begin position="1"/>
        <end position="95"/>
    </location>
</feature>
<evidence type="ECO:0000256" key="3">
    <source>
        <dbReference type="ARBA" id="ARBA00038502"/>
    </source>
</evidence>
<dbReference type="PROSITE" id="PS51186">
    <property type="entry name" value="GNAT"/>
    <property type="match status" value="1"/>
</dbReference>
<evidence type="ECO:0000256" key="2">
    <source>
        <dbReference type="ARBA" id="ARBA00023315"/>
    </source>
</evidence>
<gene>
    <name evidence="5" type="ORF">AVDCRST_MAG30-169</name>
</gene>
<dbReference type="Gene3D" id="3.40.630.30">
    <property type="match status" value="1"/>
</dbReference>
<keyword evidence="1" id="KW-0808">Transferase</keyword>
<reference evidence="5" key="1">
    <citation type="submission" date="2020-02" db="EMBL/GenBank/DDBJ databases">
        <authorList>
            <person name="Meier V. D."/>
        </authorList>
    </citation>
    <scope>NUCLEOTIDE SEQUENCE</scope>
    <source>
        <strain evidence="5">AVDCRST_MAG30</strain>
    </source>
</reference>
<dbReference type="InterPro" id="IPR000182">
    <property type="entry name" value="GNAT_dom"/>
</dbReference>
<dbReference type="PANTHER" id="PTHR43792">
    <property type="entry name" value="GNAT FAMILY, PUTATIVE (AFU_ORTHOLOGUE AFUA_3G00765)-RELATED-RELATED"/>
    <property type="match status" value="1"/>
</dbReference>
<dbReference type="AlphaFoldDB" id="A0A6J4REM0"/>
<dbReference type="CDD" id="cd04301">
    <property type="entry name" value="NAT_SF"/>
    <property type="match status" value="1"/>
</dbReference>
<dbReference type="PANTHER" id="PTHR43792:SF8">
    <property type="entry name" value="[RIBOSOMAL PROTEIN US5]-ALANINE N-ACETYLTRANSFERASE"/>
    <property type="match status" value="1"/>
</dbReference>
<evidence type="ECO:0000259" key="4">
    <source>
        <dbReference type="PROSITE" id="PS51186"/>
    </source>
</evidence>
<dbReference type="SUPFAM" id="SSF55729">
    <property type="entry name" value="Acyl-CoA N-acyltransferases (Nat)"/>
    <property type="match status" value="1"/>
</dbReference>
<proteinExistence type="inferred from homology"/>
<evidence type="ECO:0000313" key="5">
    <source>
        <dbReference type="EMBL" id="CAA9471869.1"/>
    </source>
</evidence>
<evidence type="ECO:0000256" key="1">
    <source>
        <dbReference type="ARBA" id="ARBA00022679"/>
    </source>
</evidence>
<protein>
    <recommendedName>
        <fullName evidence="4">N-acetyltransferase domain-containing protein</fullName>
    </recommendedName>
</protein>
<dbReference type="Pfam" id="PF13302">
    <property type="entry name" value="Acetyltransf_3"/>
    <property type="match status" value="1"/>
</dbReference>
<sequence length="96" mass="10463">MWEGDRVVGGCGLHPRIGPGGLEIGFWVHPERTRRGYATEAARRLVATAFAQPGIERVEIHHHPANEASGRVAAALGFTLAAEDATERIWRLTRPG</sequence>
<name>A0A6J4REM0_9ACTN</name>
<accession>A0A6J4REM0</accession>
<dbReference type="InterPro" id="IPR016181">
    <property type="entry name" value="Acyl_CoA_acyltransferase"/>
</dbReference>
<dbReference type="InterPro" id="IPR051531">
    <property type="entry name" value="N-acetyltransferase"/>
</dbReference>
<comment type="similarity">
    <text evidence="3">Belongs to the acetyltransferase family. RimJ subfamily.</text>
</comment>
<organism evidence="5">
    <name type="scientific">uncultured Solirubrobacteraceae bacterium</name>
    <dbReference type="NCBI Taxonomy" id="1162706"/>
    <lineage>
        <taxon>Bacteria</taxon>
        <taxon>Bacillati</taxon>
        <taxon>Actinomycetota</taxon>
        <taxon>Thermoleophilia</taxon>
        <taxon>Solirubrobacterales</taxon>
        <taxon>Solirubrobacteraceae</taxon>
        <taxon>environmental samples</taxon>
    </lineage>
</organism>